<reference evidence="13" key="1">
    <citation type="journal article" date="2017" name="Genome Biol.">
        <title>Comparative genomics reveals high biological diversity and specific adaptations in the industrially and medically important fungal genus Aspergillus.</title>
        <authorList>
            <person name="de Vries R.P."/>
            <person name="Riley R."/>
            <person name="Wiebenga A."/>
            <person name="Aguilar-Osorio G."/>
            <person name="Amillis S."/>
            <person name="Uchima C.A."/>
            <person name="Anderluh G."/>
            <person name="Asadollahi M."/>
            <person name="Askin M."/>
            <person name="Barry K."/>
            <person name="Battaglia E."/>
            <person name="Bayram O."/>
            <person name="Benocci T."/>
            <person name="Braus-Stromeyer S.A."/>
            <person name="Caldana C."/>
            <person name="Canovas D."/>
            <person name="Cerqueira G.C."/>
            <person name="Chen F."/>
            <person name="Chen W."/>
            <person name="Choi C."/>
            <person name="Clum A."/>
            <person name="Dos Santos R.A."/>
            <person name="Damasio A.R."/>
            <person name="Diallinas G."/>
            <person name="Emri T."/>
            <person name="Fekete E."/>
            <person name="Flipphi M."/>
            <person name="Freyberg S."/>
            <person name="Gallo A."/>
            <person name="Gournas C."/>
            <person name="Habgood R."/>
            <person name="Hainaut M."/>
            <person name="Harispe M.L."/>
            <person name="Henrissat B."/>
            <person name="Hilden K.S."/>
            <person name="Hope R."/>
            <person name="Hossain A."/>
            <person name="Karabika E."/>
            <person name="Karaffa L."/>
            <person name="Karanyi Z."/>
            <person name="Krasevec N."/>
            <person name="Kuo A."/>
            <person name="Kusch H."/>
            <person name="LaButti K."/>
            <person name="Lagendijk E.L."/>
            <person name="Lapidus A."/>
            <person name="Levasseur A."/>
            <person name="Lindquist E."/>
            <person name="Lipzen A."/>
            <person name="Logrieco A.F."/>
            <person name="MacCabe A."/>
            <person name="Maekelae M.R."/>
            <person name="Malavazi I."/>
            <person name="Melin P."/>
            <person name="Meyer V."/>
            <person name="Mielnichuk N."/>
            <person name="Miskei M."/>
            <person name="Molnar A.P."/>
            <person name="Mule G."/>
            <person name="Ngan C.Y."/>
            <person name="Orejas M."/>
            <person name="Orosz E."/>
            <person name="Ouedraogo J.P."/>
            <person name="Overkamp K.M."/>
            <person name="Park H.-S."/>
            <person name="Perrone G."/>
            <person name="Piumi F."/>
            <person name="Punt P.J."/>
            <person name="Ram A.F."/>
            <person name="Ramon A."/>
            <person name="Rauscher S."/>
            <person name="Record E."/>
            <person name="Riano-Pachon D.M."/>
            <person name="Robert V."/>
            <person name="Roehrig J."/>
            <person name="Ruller R."/>
            <person name="Salamov A."/>
            <person name="Salih N.S."/>
            <person name="Samson R.A."/>
            <person name="Sandor E."/>
            <person name="Sanguinetti M."/>
            <person name="Schuetze T."/>
            <person name="Sepcic K."/>
            <person name="Shelest E."/>
            <person name="Sherlock G."/>
            <person name="Sophianopoulou V."/>
            <person name="Squina F.M."/>
            <person name="Sun H."/>
            <person name="Susca A."/>
            <person name="Todd R.B."/>
            <person name="Tsang A."/>
            <person name="Unkles S.E."/>
            <person name="van de Wiele N."/>
            <person name="van Rossen-Uffink D."/>
            <person name="Oliveira J.V."/>
            <person name="Vesth T.C."/>
            <person name="Visser J."/>
            <person name="Yu J.-H."/>
            <person name="Zhou M."/>
            <person name="Andersen M.R."/>
            <person name="Archer D.B."/>
            <person name="Baker S.E."/>
            <person name="Benoit I."/>
            <person name="Brakhage A.A."/>
            <person name="Braus G.H."/>
            <person name="Fischer R."/>
            <person name="Frisvad J.C."/>
            <person name="Goldman G.H."/>
            <person name="Houbraken J."/>
            <person name="Oakley B."/>
            <person name="Pocsi I."/>
            <person name="Scazzocchio C."/>
            <person name="Seiboth B."/>
            <person name="vanKuyk P.A."/>
            <person name="Wortman J."/>
            <person name="Dyer P.S."/>
            <person name="Grigoriev I.V."/>
        </authorList>
    </citation>
    <scope>NUCLEOTIDE SEQUENCE [LARGE SCALE GENOMIC DNA]</scope>
    <source>
        <strain evidence="13">CBS 593.65</strain>
    </source>
</reference>
<comment type="subcellular location">
    <subcellularLocation>
        <location evidence="1">Membrane</location>
        <topology evidence="1">Multi-pass membrane protein</topology>
    </subcellularLocation>
</comment>
<dbReference type="Proteomes" id="UP000184356">
    <property type="component" value="Unassembled WGS sequence"/>
</dbReference>
<dbReference type="AlphaFoldDB" id="A0A1L9TQ83"/>
<evidence type="ECO:0000256" key="10">
    <source>
        <dbReference type="ARBA" id="ARBA00023170"/>
    </source>
</evidence>
<dbReference type="PANTHER" id="PTHR28286">
    <property type="match status" value="1"/>
</dbReference>
<dbReference type="GeneID" id="63759523"/>
<dbReference type="Pfam" id="PF01036">
    <property type="entry name" value="Bac_rhodopsin"/>
    <property type="match status" value="1"/>
</dbReference>
<dbReference type="GO" id="GO:0007602">
    <property type="term" value="P:phototransduction"/>
    <property type="evidence" value="ECO:0007669"/>
    <property type="project" value="UniProtKB-KW"/>
</dbReference>
<evidence type="ECO:0000256" key="4">
    <source>
        <dbReference type="ARBA" id="ARBA00022606"/>
    </source>
</evidence>
<evidence type="ECO:0000313" key="13">
    <source>
        <dbReference type="Proteomes" id="UP000184356"/>
    </source>
</evidence>
<organism evidence="12 13">
    <name type="scientific">Aspergillus sydowii CBS 593.65</name>
    <dbReference type="NCBI Taxonomy" id="1036612"/>
    <lineage>
        <taxon>Eukaryota</taxon>
        <taxon>Fungi</taxon>
        <taxon>Dikarya</taxon>
        <taxon>Ascomycota</taxon>
        <taxon>Pezizomycotina</taxon>
        <taxon>Eurotiomycetes</taxon>
        <taxon>Eurotiomycetidae</taxon>
        <taxon>Eurotiales</taxon>
        <taxon>Aspergillaceae</taxon>
        <taxon>Aspergillus</taxon>
        <taxon>Aspergillus subgen. Nidulantes</taxon>
    </lineage>
</organism>
<dbReference type="PANTHER" id="PTHR28286:SF2">
    <property type="entry name" value="BACTERIORHODOPSIN _OPSIN, NOPA (EUROFUNG)"/>
    <property type="match status" value="1"/>
</dbReference>
<keyword evidence="9 11" id="KW-0472">Membrane</keyword>
<dbReference type="SUPFAM" id="SSF81321">
    <property type="entry name" value="Family A G protein-coupled receptor-like"/>
    <property type="match status" value="1"/>
</dbReference>
<dbReference type="PRINTS" id="PR00251">
    <property type="entry name" value="BACTRLOPSIN"/>
</dbReference>
<protein>
    <recommendedName>
        <fullName evidence="14">Opsin</fullName>
    </recommendedName>
</protein>
<evidence type="ECO:0000256" key="9">
    <source>
        <dbReference type="ARBA" id="ARBA00023136"/>
    </source>
</evidence>
<evidence type="ECO:0000313" key="12">
    <source>
        <dbReference type="EMBL" id="OJJ61599.1"/>
    </source>
</evidence>
<comment type="similarity">
    <text evidence="2">Belongs to the archaeal/bacterial/fungal opsin family.</text>
</comment>
<dbReference type="STRING" id="1036612.A0A1L9TQ83"/>
<evidence type="ECO:0000256" key="3">
    <source>
        <dbReference type="ARBA" id="ARBA00022543"/>
    </source>
</evidence>
<keyword evidence="5 11" id="KW-0812">Transmembrane</keyword>
<dbReference type="CDD" id="cd15028">
    <property type="entry name" value="7tm_Opsin-1_euk"/>
    <property type="match status" value="1"/>
</dbReference>
<evidence type="ECO:0000256" key="7">
    <source>
        <dbReference type="ARBA" id="ARBA00022989"/>
    </source>
</evidence>
<dbReference type="GO" id="GO:0005783">
    <property type="term" value="C:endoplasmic reticulum"/>
    <property type="evidence" value="ECO:0007669"/>
    <property type="project" value="TreeGrafter"/>
</dbReference>
<keyword evidence="3" id="KW-0600">Photoreceptor protein</keyword>
<evidence type="ECO:0000256" key="8">
    <source>
        <dbReference type="ARBA" id="ARBA00022991"/>
    </source>
</evidence>
<accession>A0A1L9TQ83</accession>
<dbReference type="OrthoDB" id="10261467at2759"/>
<feature type="transmembrane region" description="Helical" evidence="11">
    <location>
        <begin position="63"/>
        <end position="82"/>
    </location>
</feature>
<name>A0A1L9TQ83_9EURO</name>
<keyword evidence="13" id="KW-1185">Reference proteome</keyword>
<feature type="transmembrane region" description="Helical" evidence="11">
    <location>
        <begin position="198"/>
        <end position="217"/>
    </location>
</feature>
<keyword evidence="10" id="KW-0675">Receptor</keyword>
<proteinExistence type="inferred from homology"/>
<feature type="transmembrane region" description="Helical" evidence="11">
    <location>
        <begin position="229"/>
        <end position="248"/>
    </location>
</feature>
<sequence length="321" mass="35020">MMEEILKKTVTVTHTLTQTQTITDGLPFPEPTTTTTSSVAPIPTVIPGGHPTFQNIDTAGKRTLWVVTVLMALSSLVFYVLSNRVQLPKRVIHYLISVSTTVSFLIYLALATGQGINWKHDTLKHNHKHVPNIDQHVLRQVLWLRYVNWFITDPLILTSLTLVSGLPGASLFAAISADYVMVASGIFGTYAGHAARQWVWFTISAIAFITVVYHIGIKGTRAASNRDTHTRRLFSAIASVALIAKALYPITLAAGPLSLKMNLTGETVLFAIHDIVIQGILGYWLVIANDAATGTNLYVDGFWSSGLGNEGAIRINEEEGA</sequence>
<feature type="transmembrane region" description="Helical" evidence="11">
    <location>
        <begin position="268"/>
        <end position="287"/>
    </location>
</feature>
<dbReference type="GO" id="GO:0005886">
    <property type="term" value="C:plasma membrane"/>
    <property type="evidence" value="ECO:0007669"/>
    <property type="project" value="TreeGrafter"/>
</dbReference>
<dbReference type="FunFam" id="1.20.1070.10:FF:000160">
    <property type="entry name" value="Related to Opsin-1"/>
    <property type="match status" value="1"/>
</dbReference>
<feature type="transmembrane region" description="Helical" evidence="11">
    <location>
        <begin position="94"/>
        <end position="116"/>
    </location>
</feature>
<dbReference type="Gene3D" id="1.20.1070.10">
    <property type="entry name" value="Rhodopsin 7-helix transmembrane proteins"/>
    <property type="match status" value="1"/>
</dbReference>
<dbReference type="RefSeq" id="XP_040705405.1">
    <property type="nucleotide sequence ID" value="XM_040843450.1"/>
</dbReference>
<evidence type="ECO:0000256" key="1">
    <source>
        <dbReference type="ARBA" id="ARBA00004141"/>
    </source>
</evidence>
<dbReference type="VEuPathDB" id="FungiDB:ASPSYDRAFT_174721"/>
<dbReference type="SMART" id="SM01021">
    <property type="entry name" value="Bac_rhodopsin"/>
    <property type="match status" value="1"/>
</dbReference>
<evidence type="ECO:0008006" key="14">
    <source>
        <dbReference type="Google" id="ProtNLM"/>
    </source>
</evidence>
<dbReference type="InterPro" id="IPR001425">
    <property type="entry name" value="Arc/bac/fun_rhodopsins"/>
</dbReference>
<dbReference type="EMBL" id="KV878584">
    <property type="protein sequence ID" value="OJJ61599.1"/>
    <property type="molecule type" value="Genomic_DNA"/>
</dbReference>
<keyword evidence="4" id="KW-0716">Sensory transduction</keyword>
<evidence type="ECO:0000256" key="2">
    <source>
        <dbReference type="ARBA" id="ARBA00008130"/>
    </source>
</evidence>
<keyword evidence="7 11" id="KW-1133">Transmembrane helix</keyword>
<evidence type="ECO:0000256" key="11">
    <source>
        <dbReference type="SAM" id="Phobius"/>
    </source>
</evidence>
<dbReference type="GO" id="GO:0009881">
    <property type="term" value="F:photoreceptor activity"/>
    <property type="evidence" value="ECO:0007669"/>
    <property type="project" value="UniProtKB-KW"/>
</dbReference>
<evidence type="ECO:0000256" key="6">
    <source>
        <dbReference type="ARBA" id="ARBA00022925"/>
    </source>
</evidence>
<gene>
    <name evidence="12" type="ORF">ASPSYDRAFT_174721</name>
</gene>
<keyword evidence="8" id="KW-0157">Chromophore</keyword>
<keyword evidence="6" id="KW-0681">Retinal protein</keyword>
<evidence type="ECO:0000256" key="5">
    <source>
        <dbReference type="ARBA" id="ARBA00022692"/>
    </source>
</evidence>